<dbReference type="Pfam" id="PF13304">
    <property type="entry name" value="AAA_21"/>
    <property type="match status" value="1"/>
</dbReference>
<organism evidence="21">
    <name type="scientific">Absidia glauca</name>
    <name type="common">Pin mould</name>
    <dbReference type="NCBI Taxonomy" id="4829"/>
    <lineage>
        <taxon>Eukaryota</taxon>
        <taxon>Fungi</taxon>
        <taxon>Fungi incertae sedis</taxon>
        <taxon>Mucoromycota</taxon>
        <taxon>Mucoromycotina</taxon>
        <taxon>Mucoromycetes</taxon>
        <taxon>Mucorales</taxon>
        <taxon>Cunninghamellaceae</taxon>
        <taxon>Absidia</taxon>
    </lineage>
</organism>
<evidence type="ECO:0000256" key="5">
    <source>
        <dbReference type="ARBA" id="ARBA00022692"/>
    </source>
</evidence>
<proteinExistence type="inferred from homology"/>
<dbReference type="InterPro" id="IPR006121">
    <property type="entry name" value="HMA_dom"/>
</dbReference>
<evidence type="ECO:0000256" key="12">
    <source>
        <dbReference type="ARBA" id="ARBA00022967"/>
    </source>
</evidence>
<dbReference type="PRINTS" id="PR00942">
    <property type="entry name" value="CUATPASEI"/>
</dbReference>
<feature type="domain" description="HMA" evidence="19">
    <location>
        <begin position="554"/>
        <end position="620"/>
    </location>
</feature>
<keyword evidence="22" id="KW-1185">Reference proteome</keyword>
<dbReference type="GO" id="GO:0005524">
    <property type="term" value="F:ATP binding"/>
    <property type="evidence" value="ECO:0007669"/>
    <property type="project" value="UniProtKB-KW"/>
</dbReference>
<evidence type="ECO:0000313" key="22">
    <source>
        <dbReference type="Proteomes" id="UP000078561"/>
    </source>
</evidence>
<name>A0A168PRL9_ABSGL</name>
<reference evidence="21" key="1">
    <citation type="submission" date="2016-04" db="EMBL/GenBank/DDBJ databases">
        <authorList>
            <person name="Evans L.H."/>
            <person name="Alamgir A."/>
            <person name="Owens N."/>
            <person name="Weber N.D."/>
            <person name="Virtaneva K."/>
            <person name="Barbian K."/>
            <person name="Babar A."/>
            <person name="Rosenke K."/>
        </authorList>
    </citation>
    <scope>NUCLEOTIDE SEQUENCE [LARGE SCALE GENOMIC DNA]</scope>
    <source>
        <strain evidence="21">CBS 101.48</strain>
    </source>
</reference>
<keyword evidence="8" id="KW-0547">Nucleotide-binding</keyword>
<evidence type="ECO:0000256" key="7">
    <source>
        <dbReference type="ARBA" id="ARBA00022737"/>
    </source>
</evidence>
<dbReference type="FunFam" id="3.30.70.100:FF:000001">
    <property type="entry name" value="ATPase copper transporting beta"/>
    <property type="match status" value="3"/>
</dbReference>
<dbReference type="SUPFAM" id="SSF81653">
    <property type="entry name" value="Calcium ATPase, transduction domain A"/>
    <property type="match status" value="1"/>
</dbReference>
<keyword evidence="9" id="KW-0187">Copper transport</keyword>
<dbReference type="InterPro" id="IPR006122">
    <property type="entry name" value="HMA_Cu_ion-bd"/>
</dbReference>
<dbReference type="GO" id="GO:0016020">
    <property type="term" value="C:membrane"/>
    <property type="evidence" value="ECO:0007669"/>
    <property type="project" value="InterPro"/>
</dbReference>
<dbReference type="Gene3D" id="3.30.70.100">
    <property type="match status" value="7"/>
</dbReference>
<feature type="domain" description="ABC transporter" evidence="20">
    <location>
        <begin position="1280"/>
        <end position="1504"/>
    </location>
</feature>
<keyword evidence="5 18" id="KW-0812">Transmembrane</keyword>
<feature type="transmembrane region" description="Helical" evidence="18">
    <location>
        <begin position="971"/>
        <end position="991"/>
    </location>
</feature>
<dbReference type="GO" id="GO:0140581">
    <property type="term" value="F:P-type monovalent copper transporter activity"/>
    <property type="evidence" value="ECO:0007669"/>
    <property type="project" value="UniProtKB-EC"/>
</dbReference>
<dbReference type="STRING" id="4829.A0A168PRL9"/>
<evidence type="ECO:0000256" key="11">
    <source>
        <dbReference type="ARBA" id="ARBA00022842"/>
    </source>
</evidence>
<dbReference type="FunFam" id="2.70.150.10:FF:000002">
    <property type="entry name" value="Copper-transporting ATPase 1, putative"/>
    <property type="match status" value="1"/>
</dbReference>
<evidence type="ECO:0000256" key="9">
    <source>
        <dbReference type="ARBA" id="ARBA00022796"/>
    </source>
</evidence>
<dbReference type="Pfam" id="PF00403">
    <property type="entry name" value="HMA"/>
    <property type="match status" value="5"/>
</dbReference>
<dbReference type="InterPro" id="IPR018303">
    <property type="entry name" value="ATPase_P-typ_P_site"/>
</dbReference>
<gene>
    <name evidence="21" type="primary">ABSGL_08671.1 scaffold 10421</name>
</gene>
<dbReference type="SUPFAM" id="SSF55008">
    <property type="entry name" value="HMA, heavy metal-associated domain"/>
    <property type="match status" value="7"/>
</dbReference>
<feature type="transmembrane region" description="Helical" evidence="18">
    <location>
        <begin position="651"/>
        <end position="674"/>
    </location>
</feature>
<evidence type="ECO:0000256" key="18">
    <source>
        <dbReference type="SAM" id="Phobius"/>
    </source>
</evidence>
<comment type="similarity">
    <text evidence="2">Belongs to the cation transport ATPase (P-type) (TC 3.A.3) family. Type IB subfamily.</text>
</comment>
<keyword evidence="11" id="KW-0460">Magnesium</keyword>
<evidence type="ECO:0000256" key="4">
    <source>
        <dbReference type="ARBA" id="ARBA00022448"/>
    </source>
</evidence>
<evidence type="ECO:0000313" key="21">
    <source>
        <dbReference type="EMBL" id="SAM02855.1"/>
    </source>
</evidence>
<dbReference type="Gene3D" id="2.70.150.10">
    <property type="entry name" value="Calcium-transporting ATPase, cytoplasmic transduction domain A"/>
    <property type="match status" value="1"/>
</dbReference>
<dbReference type="CDD" id="cd00371">
    <property type="entry name" value="HMA"/>
    <property type="match status" value="7"/>
</dbReference>
<feature type="compositionally biased region" description="Acidic residues" evidence="17">
    <location>
        <begin position="1099"/>
        <end position="1115"/>
    </location>
</feature>
<keyword evidence="13 18" id="KW-1133">Transmembrane helix</keyword>
<feature type="transmembrane region" description="Helical" evidence="18">
    <location>
        <begin position="731"/>
        <end position="752"/>
    </location>
</feature>
<feature type="domain" description="HMA" evidence="19">
    <location>
        <begin position="167"/>
        <end position="233"/>
    </location>
</feature>
<evidence type="ECO:0000256" key="3">
    <source>
        <dbReference type="ARBA" id="ARBA00012517"/>
    </source>
</evidence>
<feature type="domain" description="HMA" evidence="19">
    <location>
        <begin position="4"/>
        <end position="74"/>
    </location>
</feature>
<dbReference type="Gene3D" id="3.40.1110.10">
    <property type="entry name" value="Calcium-transporting ATPase, cytoplasmic domain N"/>
    <property type="match status" value="1"/>
</dbReference>
<dbReference type="GO" id="GO:0016887">
    <property type="term" value="F:ATP hydrolysis activity"/>
    <property type="evidence" value="ECO:0007669"/>
    <property type="project" value="InterPro"/>
</dbReference>
<comment type="subcellular location">
    <subcellularLocation>
        <location evidence="1">Endomembrane system</location>
        <topology evidence="1">Multi-pass membrane protein</topology>
    </subcellularLocation>
</comment>
<dbReference type="GO" id="GO:0005507">
    <property type="term" value="F:copper ion binding"/>
    <property type="evidence" value="ECO:0007669"/>
    <property type="project" value="InterPro"/>
</dbReference>
<dbReference type="OrthoDB" id="432719at2759"/>
<feature type="transmembrane region" description="Helical" evidence="18">
    <location>
        <begin position="686"/>
        <end position="710"/>
    </location>
</feature>
<dbReference type="InterPro" id="IPR003959">
    <property type="entry name" value="ATPase_AAA_core"/>
</dbReference>
<evidence type="ECO:0000256" key="8">
    <source>
        <dbReference type="ARBA" id="ARBA00022741"/>
    </source>
</evidence>
<evidence type="ECO:0000259" key="19">
    <source>
        <dbReference type="PROSITE" id="PS50846"/>
    </source>
</evidence>
<dbReference type="InterPro" id="IPR036412">
    <property type="entry name" value="HAD-like_sf"/>
</dbReference>
<dbReference type="InterPro" id="IPR017969">
    <property type="entry name" value="Heavy-metal-associated_CS"/>
</dbReference>
<dbReference type="SUPFAM" id="SSF81660">
    <property type="entry name" value="Metal cation-transporting ATPase, ATP-binding domain N"/>
    <property type="match status" value="1"/>
</dbReference>
<feature type="domain" description="HMA" evidence="19">
    <location>
        <begin position="463"/>
        <end position="531"/>
    </location>
</feature>
<dbReference type="Proteomes" id="UP000078561">
    <property type="component" value="Unassembled WGS sequence"/>
</dbReference>
<dbReference type="PANTHER" id="PTHR43520:SF8">
    <property type="entry name" value="P-TYPE CU(+) TRANSPORTER"/>
    <property type="match status" value="1"/>
</dbReference>
<evidence type="ECO:0000256" key="1">
    <source>
        <dbReference type="ARBA" id="ARBA00004127"/>
    </source>
</evidence>
<evidence type="ECO:0000256" key="13">
    <source>
        <dbReference type="ARBA" id="ARBA00022989"/>
    </source>
</evidence>
<dbReference type="Pfam" id="PF00122">
    <property type="entry name" value="E1-E2_ATPase"/>
    <property type="match status" value="1"/>
</dbReference>
<keyword evidence="12" id="KW-1278">Translocase</keyword>
<dbReference type="PROSITE" id="PS00154">
    <property type="entry name" value="ATPASE_E1_E2"/>
    <property type="match status" value="1"/>
</dbReference>
<evidence type="ECO:0000256" key="2">
    <source>
        <dbReference type="ARBA" id="ARBA00006024"/>
    </source>
</evidence>
<evidence type="ECO:0000256" key="14">
    <source>
        <dbReference type="ARBA" id="ARBA00023008"/>
    </source>
</evidence>
<dbReference type="PROSITE" id="PS01047">
    <property type="entry name" value="HMA_1"/>
    <property type="match status" value="3"/>
</dbReference>
<evidence type="ECO:0000259" key="20">
    <source>
        <dbReference type="PROSITE" id="PS50893"/>
    </source>
</evidence>
<dbReference type="EMBL" id="LT554016">
    <property type="protein sequence ID" value="SAM02855.1"/>
    <property type="molecule type" value="Genomic_DNA"/>
</dbReference>
<dbReference type="GO" id="GO:0043682">
    <property type="term" value="F:P-type divalent copper transporter activity"/>
    <property type="evidence" value="ECO:0007669"/>
    <property type="project" value="TreeGrafter"/>
</dbReference>
<dbReference type="SUPFAM" id="SSF56784">
    <property type="entry name" value="HAD-like"/>
    <property type="match status" value="1"/>
</dbReference>
<keyword evidence="9" id="KW-0406">Ion transport</keyword>
<evidence type="ECO:0000256" key="15">
    <source>
        <dbReference type="ARBA" id="ARBA00023136"/>
    </source>
</evidence>
<dbReference type="InParanoid" id="A0A168PRL9"/>
<dbReference type="InterPro" id="IPR008250">
    <property type="entry name" value="ATPase_P-typ_transduc_dom_A_sf"/>
</dbReference>
<dbReference type="SUPFAM" id="SSF81665">
    <property type="entry name" value="Calcium ATPase, transmembrane domain M"/>
    <property type="match status" value="1"/>
</dbReference>
<dbReference type="PROSITE" id="PS50846">
    <property type="entry name" value="HMA_2"/>
    <property type="match status" value="7"/>
</dbReference>
<dbReference type="InterPro" id="IPR027417">
    <property type="entry name" value="P-loop_NTPase"/>
</dbReference>
<dbReference type="PRINTS" id="PR00119">
    <property type="entry name" value="CATATPASE"/>
</dbReference>
<dbReference type="InterPro" id="IPR003439">
    <property type="entry name" value="ABC_transporter-like_ATP-bd"/>
</dbReference>
<dbReference type="InterPro" id="IPR036163">
    <property type="entry name" value="HMA_dom_sf"/>
</dbReference>
<evidence type="ECO:0000256" key="16">
    <source>
        <dbReference type="ARBA" id="ARBA00080126"/>
    </source>
</evidence>
<evidence type="ECO:0000256" key="17">
    <source>
        <dbReference type="SAM" id="MobiDB-lite"/>
    </source>
</evidence>
<evidence type="ECO:0000256" key="6">
    <source>
        <dbReference type="ARBA" id="ARBA00022723"/>
    </source>
</evidence>
<dbReference type="InterPro" id="IPR059000">
    <property type="entry name" value="ATPase_P-type_domA"/>
</dbReference>
<dbReference type="GO" id="GO:0012505">
    <property type="term" value="C:endomembrane system"/>
    <property type="evidence" value="ECO:0007669"/>
    <property type="project" value="UniProtKB-SubCell"/>
</dbReference>
<keyword evidence="15 18" id="KW-0472">Membrane</keyword>
<feature type="domain" description="HMA" evidence="19">
    <location>
        <begin position="85"/>
        <end position="149"/>
    </location>
</feature>
<dbReference type="InterPro" id="IPR023214">
    <property type="entry name" value="HAD_sf"/>
</dbReference>
<dbReference type="EC" id="7.2.2.8" evidence="3"/>
<accession>A0A168PRL9</accession>
<dbReference type="GO" id="GO:0055070">
    <property type="term" value="P:copper ion homeostasis"/>
    <property type="evidence" value="ECO:0007669"/>
    <property type="project" value="TreeGrafter"/>
</dbReference>
<dbReference type="InterPro" id="IPR001757">
    <property type="entry name" value="P_typ_ATPase"/>
</dbReference>
<keyword evidence="4" id="KW-0813">Transport</keyword>
<dbReference type="SUPFAM" id="SSF52540">
    <property type="entry name" value="P-loop containing nucleoside triphosphate hydrolases"/>
    <property type="match status" value="1"/>
</dbReference>
<feature type="domain" description="HMA" evidence="19">
    <location>
        <begin position="377"/>
        <end position="445"/>
    </location>
</feature>
<dbReference type="InterPro" id="IPR023299">
    <property type="entry name" value="ATPase_P-typ_cyto_dom_N"/>
</dbReference>
<feature type="domain" description="HMA" evidence="19">
    <location>
        <begin position="268"/>
        <end position="334"/>
    </location>
</feature>
<protein>
    <recommendedName>
        <fullName evidence="3">P-type Cu(+) transporter</fullName>
        <ecNumber evidence="3">7.2.2.8</ecNumber>
    </recommendedName>
    <alternativeName>
        <fullName evidence="16">Cu(2+)-ATPase</fullName>
    </alternativeName>
</protein>
<dbReference type="Gene3D" id="3.40.50.1000">
    <property type="entry name" value="HAD superfamily/HAD-like"/>
    <property type="match status" value="1"/>
</dbReference>
<keyword evidence="7" id="KW-0677">Repeat</keyword>
<dbReference type="InterPro" id="IPR023298">
    <property type="entry name" value="ATPase_P-typ_TM_dom_sf"/>
</dbReference>
<keyword evidence="6" id="KW-0479">Metal-binding</keyword>
<dbReference type="PANTHER" id="PTHR43520">
    <property type="entry name" value="ATP7, ISOFORM B"/>
    <property type="match status" value="1"/>
</dbReference>
<feature type="transmembrane region" description="Helical" evidence="18">
    <location>
        <begin position="932"/>
        <end position="951"/>
    </location>
</feature>
<dbReference type="PROSITE" id="PS50893">
    <property type="entry name" value="ABC_TRANSPORTER_2"/>
    <property type="match status" value="1"/>
</dbReference>
<dbReference type="Pfam" id="PF00702">
    <property type="entry name" value="Hydrolase"/>
    <property type="match status" value="2"/>
</dbReference>
<dbReference type="NCBIfam" id="TIGR00003">
    <property type="entry name" value="copper ion binding protein"/>
    <property type="match status" value="3"/>
</dbReference>
<dbReference type="NCBIfam" id="TIGR01494">
    <property type="entry name" value="ATPase_P-type"/>
    <property type="match status" value="1"/>
</dbReference>
<sequence length="1562" mass="169252">MTLYTVKVSVTGMTCQHCVNAVHKGLDQLPGASLVMVDLDKRQATLTMDDPLSSVANLQSLVSQTIEDLGYDAGTPVVMRQDGTITATLHVAGMTCNSCVQAITSALSPVVQSKVDVSLDLGTVQFEVKAGLDRAMLVGLVDDLGYTVEKAIFSDDDNDNDDTGDEQSMSLSILGMTCSHCVRAITAGLQALPGVVAADVNLDQHSATVVFVKGTVTTQLLVDTIQDLGYDVADRPHLIGSSLVAMDTLATTVVGDDCDDDGKAVPWSKVVMRVGGLTCESCVANLTEGFYSLPNVQAESVHVDLATDMAMLICKDPKVDSVRDLVTSRGFEVDNIQIIHNLKQPAAVWHTDGKSMRSNSLVSLGAVSVMSTLAISKKVSLNVSGMTCSSCVGTLEKGLRKLPSVDATSVKVNLLVGSATFNVRGDVLSNADISEAVNQMGYTASNISMVAAMTTSDQEGQAYQVSFIISGMYCDSCVDKVRGVLAAMPGVKKSSISVDLDSGCTKFDMASDVVTRQRIYKEIQQLGFAADSIDIKKTTSKSDSAATTTENGLTTTRLTVTGMTCSSCVANIERAMLKQPGVKSCQVNLLAKSAVIIHEPTIVGARALANMIEQIGYKAELSAVQATELSDQRVAMRATMQKEIHILRFRFLWSLVFAIPTVLISMIFLMAVPATNSVHQAFVVEITGGLTIGDLLLFLLATPVQFWLGLPFYKKAWRSLYYTHSANMETLVALGTTVAYLASLGSVIAAMVRAHQQTMAMDQAMSMNYFETSVLLITFIHLGKWLEALAKGKTAETITKLMDLQPEQAVLVQVKQDGDKEVLWEETIDSKDIQVGDILKVNAGGRIPCDGKLWRGNTTTDESMITGEAVPVAKQPGDGVISATINLSSPIYLRALRVGSDTTLSRIIQLVQDAQASPKAPIEQLADQISSVFVPIVILLALATFVTWQVLSAKGMYPSEWVAQGESSTVFSIMLGVSVLVIACPCGLGLASPTAVMVGTGVAARYGVLVKGGGHALEMASRITTVAFDKTGTLTLGKPVVTDSWIDHHKDSPEDEGSAAIWRILGRMASVSNHPLSKAIEKNARTTLRYMATGNATHDDDDSSSEDDGDNETDWFDGVSVVHAKEIPGRGVSATLTLSSAIATHLSGKLHGVRALNVFLGNQAWMEENHARYETTQHTAAQQAQQIKWQDQGKSIVLFSASPVAGGGVEEGTSHQEGCRDACACVVCHCSSSSICCSASRTMMLAQVAIADIPRPEAIQVVERLRKMNVEVWMVTGDNERTGRVIAAQLGIDKEFVLAGVKPEQKADKIRNLQRPGKTTLLRICGGKRMISGSHINVLGKNVFNDAPKGVTYLGTEWANNPVVRSDLSVEYLLYSMGSKRWPERTQRLLNVLDVDTKWHMHQVSDGQRRRVQLVMGLLQPWELLLLDEVTVDLDVLVRADFLAFLKEETETRGATIVYATHIFDGLGQWPTHVAHVSEGTVIELHALDDKFEQLERIKKENHERRSLDSPLMELCYEWLRKDRVRRHPKEIDPATGLPHTKWDDLGANMKQFGDKYYNYWN</sequence>
<feature type="region of interest" description="Disordered" evidence="17">
    <location>
        <begin position="1094"/>
        <end position="1115"/>
    </location>
</feature>
<evidence type="ECO:0000256" key="10">
    <source>
        <dbReference type="ARBA" id="ARBA00022840"/>
    </source>
</evidence>
<keyword evidence="14" id="KW-0186">Copper</keyword>
<dbReference type="Gene3D" id="3.40.50.300">
    <property type="entry name" value="P-loop containing nucleotide triphosphate hydrolases"/>
    <property type="match status" value="1"/>
</dbReference>
<keyword evidence="10" id="KW-0067">ATP-binding</keyword>